<dbReference type="PANTHER" id="PTHR39174">
    <property type="entry name" value="INNER MEMBRANE PROTEIN-RELATED"/>
    <property type="match status" value="1"/>
</dbReference>
<dbReference type="Pfam" id="PF06196">
    <property type="entry name" value="DUF997"/>
    <property type="match status" value="1"/>
</dbReference>
<feature type="transmembrane region" description="Helical" evidence="1">
    <location>
        <begin position="20"/>
        <end position="38"/>
    </location>
</feature>
<keyword evidence="1" id="KW-1133">Transmembrane helix</keyword>
<organism evidence="2 3">
    <name type="scientific">Virgibacillus kekensis</name>
    <dbReference type="NCBI Taxonomy" id="202261"/>
    <lineage>
        <taxon>Bacteria</taxon>
        <taxon>Bacillati</taxon>
        <taxon>Bacillota</taxon>
        <taxon>Bacilli</taxon>
        <taxon>Bacillales</taxon>
        <taxon>Bacillaceae</taxon>
        <taxon>Virgibacillus</taxon>
    </lineage>
</organism>
<sequence>MEENLKDDDHRYKIANREALIGVGLVIFNFVWWFAFAYGLGGKDPSEYSYVFGLPAWFFYSCVLGFVVMAVLVTIVVKKWFTEIPLDDEVGEDK</sequence>
<dbReference type="Proteomes" id="UP001595989">
    <property type="component" value="Unassembled WGS sequence"/>
</dbReference>
<proteinExistence type="predicted"/>
<dbReference type="EMBL" id="JBHSFU010000009">
    <property type="protein sequence ID" value="MFC4559530.1"/>
    <property type="molecule type" value="Genomic_DNA"/>
</dbReference>
<reference evidence="3" key="1">
    <citation type="journal article" date="2019" name="Int. J. Syst. Evol. Microbiol.">
        <title>The Global Catalogue of Microorganisms (GCM) 10K type strain sequencing project: providing services to taxonomists for standard genome sequencing and annotation.</title>
        <authorList>
            <consortium name="The Broad Institute Genomics Platform"/>
            <consortium name="The Broad Institute Genome Sequencing Center for Infectious Disease"/>
            <person name="Wu L."/>
            <person name="Ma J."/>
        </authorList>
    </citation>
    <scope>NUCLEOTIDE SEQUENCE [LARGE SCALE GENOMIC DNA]</scope>
    <source>
        <strain evidence="3">CGMCC 4.7426</strain>
    </source>
</reference>
<feature type="transmembrane region" description="Helical" evidence="1">
    <location>
        <begin position="58"/>
        <end position="77"/>
    </location>
</feature>
<keyword evidence="3" id="KW-1185">Reference proteome</keyword>
<comment type="caution">
    <text evidence="2">The sequence shown here is derived from an EMBL/GenBank/DDBJ whole genome shotgun (WGS) entry which is preliminary data.</text>
</comment>
<evidence type="ECO:0000313" key="2">
    <source>
        <dbReference type="EMBL" id="MFC4559530.1"/>
    </source>
</evidence>
<keyword evidence="1" id="KW-0472">Membrane</keyword>
<protein>
    <submittedName>
        <fullName evidence="2">YhdT family protein</fullName>
    </submittedName>
</protein>
<dbReference type="RefSeq" id="WP_390297871.1">
    <property type="nucleotide sequence ID" value="NZ_JBHSFU010000009.1"/>
</dbReference>
<name>A0ABV9DNG7_9BACI</name>
<accession>A0ABV9DNG7</accession>
<evidence type="ECO:0000256" key="1">
    <source>
        <dbReference type="SAM" id="Phobius"/>
    </source>
</evidence>
<evidence type="ECO:0000313" key="3">
    <source>
        <dbReference type="Proteomes" id="UP001595989"/>
    </source>
</evidence>
<keyword evidence="1" id="KW-0812">Transmembrane</keyword>
<gene>
    <name evidence="2" type="ORF">ACFO3D_15125</name>
</gene>
<dbReference type="InterPro" id="IPR010398">
    <property type="entry name" value="DUF997"/>
</dbReference>
<dbReference type="PANTHER" id="PTHR39174:SF1">
    <property type="entry name" value="INNER MEMBRANE PROTEIN"/>
    <property type="match status" value="1"/>
</dbReference>